<gene>
    <name evidence="2" type="ORF">PHLGIDRAFT_411751</name>
</gene>
<dbReference type="Proteomes" id="UP000053257">
    <property type="component" value="Unassembled WGS sequence"/>
</dbReference>
<evidence type="ECO:0000313" key="2">
    <source>
        <dbReference type="EMBL" id="KIP07655.1"/>
    </source>
</evidence>
<sequence length="345" mass="37038">MSTVQKIPVLFLGATGYLGGSVLSRLLAHPSAKSLEITALVRSEEKAKKLEAFGLKTAIGTIQDLELLETLASQAHIVFSIINADDDPHMQAILRGLKKRHATGDVPILIHTSGTGVFVSHANGMYATEEVYDDNKPEQFEALPHEALHRSVDELVIAADKEGYAKTYIILPSTIYGIPSTPLTRAGIQHAHSIQIPFVTKASIGRGQGGKVGKGASRWNHISNDDTAELFTVVYEAVTKPGNTVPHGREGLFIGENGTYAWGEVSDEIAKVLFEKGVGKSPEATTFTSDELVQYFGSEFVGNLLAGSNCVGVANRSRALGWKPKHTKADLLASIKAEVEAALKQ</sequence>
<dbReference type="Pfam" id="PF05368">
    <property type="entry name" value="NmrA"/>
    <property type="match status" value="1"/>
</dbReference>
<dbReference type="PANTHER" id="PTHR48079:SF6">
    <property type="entry name" value="NAD(P)-BINDING DOMAIN-CONTAINING PROTEIN-RELATED"/>
    <property type="match status" value="1"/>
</dbReference>
<name>A0A0C3SB60_PHLG1</name>
<dbReference type="GO" id="GO:0005737">
    <property type="term" value="C:cytoplasm"/>
    <property type="evidence" value="ECO:0007669"/>
    <property type="project" value="TreeGrafter"/>
</dbReference>
<dbReference type="SUPFAM" id="SSF51735">
    <property type="entry name" value="NAD(P)-binding Rossmann-fold domains"/>
    <property type="match status" value="1"/>
</dbReference>
<accession>A0A0C3SB60</accession>
<dbReference type="AlphaFoldDB" id="A0A0C3SB60"/>
<dbReference type="PANTHER" id="PTHR48079">
    <property type="entry name" value="PROTEIN YEEZ"/>
    <property type="match status" value="1"/>
</dbReference>
<dbReference type="Gene3D" id="3.40.50.720">
    <property type="entry name" value="NAD(P)-binding Rossmann-like Domain"/>
    <property type="match status" value="1"/>
</dbReference>
<feature type="domain" description="NmrA-like" evidence="1">
    <location>
        <begin position="9"/>
        <end position="84"/>
    </location>
</feature>
<protein>
    <recommendedName>
        <fullName evidence="1">NmrA-like domain-containing protein</fullName>
    </recommendedName>
</protein>
<dbReference type="InterPro" id="IPR036291">
    <property type="entry name" value="NAD(P)-bd_dom_sf"/>
</dbReference>
<organism evidence="2 3">
    <name type="scientific">Phlebiopsis gigantea (strain 11061_1 CR5-6)</name>
    <name type="common">White-rot fungus</name>
    <name type="synonym">Peniophora gigantea</name>
    <dbReference type="NCBI Taxonomy" id="745531"/>
    <lineage>
        <taxon>Eukaryota</taxon>
        <taxon>Fungi</taxon>
        <taxon>Dikarya</taxon>
        <taxon>Basidiomycota</taxon>
        <taxon>Agaricomycotina</taxon>
        <taxon>Agaricomycetes</taxon>
        <taxon>Polyporales</taxon>
        <taxon>Phanerochaetaceae</taxon>
        <taxon>Phlebiopsis</taxon>
    </lineage>
</organism>
<dbReference type="STRING" id="745531.A0A0C3SB60"/>
<reference evidence="2 3" key="1">
    <citation type="journal article" date="2014" name="PLoS Genet.">
        <title>Analysis of the Phlebiopsis gigantea genome, transcriptome and secretome provides insight into its pioneer colonization strategies of wood.</title>
        <authorList>
            <person name="Hori C."/>
            <person name="Ishida T."/>
            <person name="Igarashi K."/>
            <person name="Samejima M."/>
            <person name="Suzuki H."/>
            <person name="Master E."/>
            <person name="Ferreira P."/>
            <person name="Ruiz-Duenas F.J."/>
            <person name="Held B."/>
            <person name="Canessa P."/>
            <person name="Larrondo L.F."/>
            <person name="Schmoll M."/>
            <person name="Druzhinina I.S."/>
            <person name="Kubicek C.P."/>
            <person name="Gaskell J.A."/>
            <person name="Kersten P."/>
            <person name="St John F."/>
            <person name="Glasner J."/>
            <person name="Sabat G."/>
            <person name="Splinter BonDurant S."/>
            <person name="Syed K."/>
            <person name="Yadav J."/>
            <person name="Mgbeahuruike A.C."/>
            <person name="Kovalchuk A."/>
            <person name="Asiegbu F.O."/>
            <person name="Lackner G."/>
            <person name="Hoffmeister D."/>
            <person name="Rencoret J."/>
            <person name="Gutierrez A."/>
            <person name="Sun H."/>
            <person name="Lindquist E."/>
            <person name="Barry K."/>
            <person name="Riley R."/>
            <person name="Grigoriev I.V."/>
            <person name="Henrissat B."/>
            <person name="Kues U."/>
            <person name="Berka R.M."/>
            <person name="Martinez A.T."/>
            <person name="Covert S.F."/>
            <person name="Blanchette R.A."/>
            <person name="Cullen D."/>
        </authorList>
    </citation>
    <scope>NUCLEOTIDE SEQUENCE [LARGE SCALE GENOMIC DNA]</scope>
    <source>
        <strain evidence="2 3">11061_1 CR5-6</strain>
    </source>
</reference>
<dbReference type="GO" id="GO:0004029">
    <property type="term" value="F:aldehyde dehydrogenase (NAD+) activity"/>
    <property type="evidence" value="ECO:0007669"/>
    <property type="project" value="TreeGrafter"/>
</dbReference>
<evidence type="ECO:0000313" key="3">
    <source>
        <dbReference type="Proteomes" id="UP000053257"/>
    </source>
</evidence>
<evidence type="ECO:0000259" key="1">
    <source>
        <dbReference type="Pfam" id="PF05368"/>
    </source>
</evidence>
<dbReference type="EMBL" id="KN840493">
    <property type="protein sequence ID" value="KIP07655.1"/>
    <property type="molecule type" value="Genomic_DNA"/>
</dbReference>
<dbReference type="OrthoDB" id="10262413at2759"/>
<dbReference type="InterPro" id="IPR008030">
    <property type="entry name" value="NmrA-like"/>
</dbReference>
<dbReference type="InterPro" id="IPR051783">
    <property type="entry name" value="NAD(P)-dependent_oxidoreduct"/>
</dbReference>
<proteinExistence type="predicted"/>
<dbReference type="HOGENOM" id="CLU_007383_12_1_1"/>
<keyword evidence="3" id="KW-1185">Reference proteome</keyword>